<protein>
    <submittedName>
        <fullName evidence="2">Aldose sugar dehydrogenase YliI</fullName>
        <ecNumber evidence="2">1.1.5.-</ecNumber>
    </submittedName>
</protein>
<gene>
    <name evidence="2" type="primary">yliI_1</name>
    <name evidence="2" type="ORF">SDC9_147048</name>
</gene>
<proteinExistence type="predicted"/>
<reference evidence="2" key="1">
    <citation type="submission" date="2019-08" db="EMBL/GenBank/DDBJ databases">
        <authorList>
            <person name="Kucharzyk K."/>
            <person name="Murdoch R.W."/>
            <person name="Higgins S."/>
            <person name="Loffler F."/>
        </authorList>
    </citation>
    <scope>NUCLEOTIDE SEQUENCE</scope>
</reference>
<feature type="domain" description="Glucose/Sorbosone dehydrogenase" evidence="1">
    <location>
        <begin position="1"/>
        <end position="88"/>
    </location>
</feature>
<keyword evidence="2" id="KW-0560">Oxidoreductase</keyword>
<accession>A0A645EGH1</accession>
<dbReference type="InterPro" id="IPR011041">
    <property type="entry name" value="Quinoprot_gluc/sorb_DH_b-prop"/>
</dbReference>
<evidence type="ECO:0000259" key="1">
    <source>
        <dbReference type="Pfam" id="PF07995"/>
    </source>
</evidence>
<name>A0A645EGH1_9ZZZZ</name>
<dbReference type="SUPFAM" id="SSF50952">
    <property type="entry name" value="Soluble quinoprotein glucose dehydrogenase"/>
    <property type="match status" value="1"/>
</dbReference>
<dbReference type="EMBL" id="VSSQ01045919">
    <property type="protein sequence ID" value="MPM99853.1"/>
    <property type="molecule type" value="Genomic_DNA"/>
</dbReference>
<comment type="caution">
    <text evidence="2">The sequence shown here is derived from an EMBL/GenBank/DDBJ whole genome shotgun (WGS) entry which is preliminary data.</text>
</comment>
<sequence length="93" mass="10466">MEQPVYYWDPVIAPSGMAFYSSDAMPEWQGNLFIGALAGQHISRLVLEGGRVMYEERLLSDESQRFRDILSHPDGSLYAITDGGRLYRVGPGR</sequence>
<dbReference type="GO" id="GO:0016491">
    <property type="term" value="F:oxidoreductase activity"/>
    <property type="evidence" value="ECO:0007669"/>
    <property type="project" value="UniProtKB-KW"/>
</dbReference>
<dbReference type="InterPro" id="IPR012938">
    <property type="entry name" value="Glc/Sorbosone_DH"/>
</dbReference>
<dbReference type="Gene3D" id="2.120.10.30">
    <property type="entry name" value="TolB, C-terminal domain"/>
    <property type="match status" value="1"/>
</dbReference>
<evidence type="ECO:0000313" key="2">
    <source>
        <dbReference type="EMBL" id="MPM99853.1"/>
    </source>
</evidence>
<organism evidence="2">
    <name type="scientific">bioreactor metagenome</name>
    <dbReference type="NCBI Taxonomy" id="1076179"/>
    <lineage>
        <taxon>unclassified sequences</taxon>
        <taxon>metagenomes</taxon>
        <taxon>ecological metagenomes</taxon>
    </lineage>
</organism>
<dbReference type="AlphaFoldDB" id="A0A645EGH1"/>
<dbReference type="EC" id="1.1.5.-" evidence="2"/>
<dbReference type="Pfam" id="PF07995">
    <property type="entry name" value="GSDH"/>
    <property type="match status" value="1"/>
</dbReference>
<dbReference type="InterPro" id="IPR011042">
    <property type="entry name" value="6-blade_b-propeller_TolB-like"/>
</dbReference>